<dbReference type="SMART" id="SM00790">
    <property type="entry name" value="AFOR_N"/>
    <property type="match status" value="1"/>
</dbReference>
<accession>A0A1H1BU76</accession>
<dbReference type="Proteomes" id="UP000198848">
    <property type="component" value="Unassembled WGS sequence"/>
</dbReference>
<keyword evidence="5" id="KW-0560">Oxidoreductase</keyword>
<keyword evidence="7" id="KW-0411">Iron-sulfur</keyword>
<dbReference type="PANTHER" id="PTHR30038">
    <property type="entry name" value="ALDEHYDE FERREDOXIN OXIDOREDUCTASE"/>
    <property type="match status" value="1"/>
</dbReference>
<keyword evidence="3" id="KW-0004">4Fe-4S</keyword>
<reference evidence="11" key="1">
    <citation type="submission" date="2016-10" db="EMBL/GenBank/DDBJ databases">
        <authorList>
            <person name="Varghese N."/>
            <person name="Submissions S."/>
        </authorList>
    </citation>
    <scope>NUCLEOTIDE SEQUENCE [LARGE SCALE GENOMIC DNA]</scope>
    <source>
        <strain evidence="11">DSM 24767</strain>
    </source>
</reference>
<dbReference type="InterPro" id="IPR001203">
    <property type="entry name" value="OxRdtase_Ald_Fedxn_C"/>
</dbReference>
<evidence type="ECO:0000256" key="5">
    <source>
        <dbReference type="ARBA" id="ARBA00023002"/>
    </source>
</evidence>
<organism evidence="10 11">
    <name type="scientific">Natronobacterium texcoconense</name>
    <dbReference type="NCBI Taxonomy" id="1095778"/>
    <lineage>
        <taxon>Archaea</taxon>
        <taxon>Methanobacteriati</taxon>
        <taxon>Methanobacteriota</taxon>
        <taxon>Stenosarchaea group</taxon>
        <taxon>Halobacteria</taxon>
        <taxon>Halobacteriales</taxon>
        <taxon>Natrialbaceae</taxon>
        <taxon>Natronobacterium</taxon>
    </lineage>
</organism>
<dbReference type="OrthoDB" id="30771at2157"/>
<dbReference type="GO" id="GO:0009055">
    <property type="term" value="F:electron transfer activity"/>
    <property type="evidence" value="ECO:0007669"/>
    <property type="project" value="InterPro"/>
</dbReference>
<evidence type="ECO:0000256" key="3">
    <source>
        <dbReference type="ARBA" id="ARBA00022485"/>
    </source>
</evidence>
<evidence type="ECO:0000256" key="6">
    <source>
        <dbReference type="ARBA" id="ARBA00023004"/>
    </source>
</evidence>
<dbReference type="Gene3D" id="3.60.9.10">
    <property type="entry name" value="Aldehyde ferredoxin oxidoreductase, N-terminal domain"/>
    <property type="match status" value="1"/>
</dbReference>
<protein>
    <submittedName>
        <fullName evidence="10">Aldehyde:ferredoxin oxidoreductase</fullName>
    </submittedName>
</protein>
<dbReference type="InterPro" id="IPR036503">
    <property type="entry name" value="Ald_Fedxn_OxRdtase_N_sf"/>
</dbReference>
<dbReference type="RefSeq" id="WP_090378611.1">
    <property type="nucleotide sequence ID" value="NZ_FNLC01000001.1"/>
</dbReference>
<keyword evidence="6" id="KW-0408">Iron</keyword>
<dbReference type="AlphaFoldDB" id="A0A1H1BU76"/>
<evidence type="ECO:0000256" key="4">
    <source>
        <dbReference type="ARBA" id="ARBA00022723"/>
    </source>
</evidence>
<dbReference type="GO" id="GO:0046872">
    <property type="term" value="F:metal ion binding"/>
    <property type="evidence" value="ECO:0007669"/>
    <property type="project" value="UniProtKB-KW"/>
</dbReference>
<dbReference type="Gene3D" id="1.10.569.10">
    <property type="entry name" value="Aldehyde Ferredoxin Oxidoreductase Protein, subunit A, domain 2"/>
    <property type="match status" value="1"/>
</dbReference>
<dbReference type="SUPFAM" id="SSF56228">
    <property type="entry name" value="Aldehyde ferredoxin oxidoreductase, N-terminal domain"/>
    <property type="match status" value="1"/>
</dbReference>
<dbReference type="InterPro" id="IPR013984">
    <property type="entry name" value="Ald_Fedxn_OxRdtase_dom2"/>
</dbReference>
<dbReference type="GO" id="GO:0051539">
    <property type="term" value="F:4 iron, 4 sulfur cluster binding"/>
    <property type="evidence" value="ECO:0007669"/>
    <property type="project" value="UniProtKB-KW"/>
</dbReference>
<evidence type="ECO:0000256" key="8">
    <source>
        <dbReference type="ARBA" id="ARBA00049934"/>
    </source>
</evidence>
<dbReference type="InterPro" id="IPR036021">
    <property type="entry name" value="Tungsten_al_ferr_oxy-like_C"/>
</dbReference>
<comment type="cofactor">
    <cofactor evidence="1">
        <name>[4Fe-4S] cluster</name>
        <dbReference type="ChEBI" id="CHEBI:49883"/>
    </cofactor>
</comment>
<evidence type="ECO:0000256" key="7">
    <source>
        <dbReference type="ARBA" id="ARBA00023014"/>
    </source>
</evidence>
<comment type="cofactor">
    <cofactor evidence="8">
        <name>tungstopterin</name>
        <dbReference type="ChEBI" id="CHEBI:30402"/>
    </cofactor>
</comment>
<keyword evidence="4" id="KW-0479">Metal-binding</keyword>
<dbReference type="InterPro" id="IPR013983">
    <property type="entry name" value="Ald_Fedxn_OxRdtase_N"/>
</dbReference>
<dbReference type="STRING" id="1095778.SAMN04489842_1156"/>
<dbReference type="GO" id="GO:0016625">
    <property type="term" value="F:oxidoreductase activity, acting on the aldehyde or oxo group of donors, iron-sulfur protein as acceptor"/>
    <property type="evidence" value="ECO:0007669"/>
    <property type="project" value="InterPro"/>
</dbReference>
<dbReference type="SUPFAM" id="SSF48310">
    <property type="entry name" value="Aldehyde ferredoxin oxidoreductase, C-terminal domains"/>
    <property type="match status" value="1"/>
</dbReference>
<comment type="similarity">
    <text evidence="2">Belongs to the AOR/FOR family.</text>
</comment>
<dbReference type="InterPro" id="IPR051919">
    <property type="entry name" value="W-dependent_AOR"/>
</dbReference>
<dbReference type="EMBL" id="FNLC01000001">
    <property type="protein sequence ID" value="SDQ55475.1"/>
    <property type="molecule type" value="Genomic_DNA"/>
</dbReference>
<evidence type="ECO:0000313" key="11">
    <source>
        <dbReference type="Proteomes" id="UP000198848"/>
    </source>
</evidence>
<feature type="domain" description="Aldehyde ferredoxin oxidoreductase N-terminal" evidence="9">
    <location>
        <begin position="4"/>
        <end position="201"/>
    </location>
</feature>
<evidence type="ECO:0000256" key="2">
    <source>
        <dbReference type="ARBA" id="ARBA00011032"/>
    </source>
</evidence>
<dbReference type="Pfam" id="PF01314">
    <property type="entry name" value="AFOR_C"/>
    <property type="match status" value="1"/>
</dbReference>
<proteinExistence type="inferred from homology"/>
<evidence type="ECO:0000259" key="9">
    <source>
        <dbReference type="SMART" id="SM00790"/>
    </source>
</evidence>
<dbReference type="PANTHER" id="PTHR30038:SF7">
    <property type="entry name" value="TUNGSTEN-CONTAINING GLYCERALDEHYDE-3-PHOSPHATE:FERREDOXIN OXIDOREDUCTASE"/>
    <property type="match status" value="1"/>
</dbReference>
<evidence type="ECO:0000256" key="1">
    <source>
        <dbReference type="ARBA" id="ARBA00001966"/>
    </source>
</evidence>
<dbReference type="Gene3D" id="1.10.599.10">
    <property type="entry name" value="Aldehyde Ferredoxin Oxidoreductase Protein, subunit A, domain 3"/>
    <property type="match status" value="1"/>
</dbReference>
<dbReference type="Pfam" id="PF02730">
    <property type="entry name" value="AFOR_N"/>
    <property type="match status" value="1"/>
</dbReference>
<sequence>MVGRSHVLRADLITETVRKERVPERWRRQFLGGKGIGARYLYAELDAGVDPLGPENVLAFCVGPLAGALPGESRYAAVTKSPLTGLFLDSYAGGSFAERLAGSLEDCLALLVTGESDDPVRIVVEDGTAEIEPAETWGRDTVETAAAHPDAATACIGPAGENEVRYATIASDAGDHHAGRGGAGAVMGSKRLKAVVAAGPPAEPPTPELAGLREEYTDRYASDETGIWQATSETLESIDFADEVDALATEGWQKSEFGGTGDIGIDAVREAASGREYPDESVPGGFRIETDDGETVPRGATQMTLGAGLGIDDFDVVTTLGERCDRLGVDVISAGNAVAWAVRASQEGAIDGDLEFGDGDVARALIEAIATGADAPCDQQVVETLRSGVDAAADRFGTGSIPTVKAMELPAYDPRAAAGMALAYATSDRGGCHRRARPIEEEVFEAWDRDERITAVRTAQDVRSVLWSLVADDFAGETMWSDCGATFLEALNDESDLSYPTDASRLYRTGERIWALVRLFNVREGVDRSADRLPESLFGAGGRLDPDAFERLLDAYYRTRDWGTDGRPTADALERLGLADVRDESTPIGTPFDPIE</sequence>
<keyword evidence="11" id="KW-1185">Reference proteome</keyword>
<name>A0A1H1BU76_NATTX</name>
<gene>
    <name evidence="10" type="ORF">SAMN04489842_1156</name>
</gene>
<evidence type="ECO:0000313" key="10">
    <source>
        <dbReference type="EMBL" id="SDQ55475.1"/>
    </source>
</evidence>
<dbReference type="InterPro" id="IPR013985">
    <property type="entry name" value="Ald_Fedxn_OxRdtase_dom3"/>
</dbReference>